<evidence type="ECO:0000313" key="3">
    <source>
        <dbReference type="Proteomes" id="UP000606600"/>
    </source>
</evidence>
<name>A0ABR7WQ00_9SPHI</name>
<proteinExistence type="predicted"/>
<dbReference type="Proteomes" id="UP000606600">
    <property type="component" value="Unassembled WGS sequence"/>
</dbReference>
<gene>
    <name evidence="2" type="ORF">IDJ77_11340</name>
</gene>
<evidence type="ECO:0000256" key="1">
    <source>
        <dbReference type="SAM" id="Phobius"/>
    </source>
</evidence>
<reference evidence="2 3" key="1">
    <citation type="submission" date="2020-09" db="EMBL/GenBank/DDBJ databases">
        <title>Novel species of Mucilaginibacter isolated from a glacier on the Tibetan Plateau.</title>
        <authorList>
            <person name="Liu Q."/>
            <person name="Xin Y.-H."/>
        </authorList>
    </citation>
    <scope>NUCLEOTIDE SEQUENCE [LARGE SCALE GENOMIC DNA]</scope>
    <source>
        <strain evidence="2 3">ZT4R22</strain>
    </source>
</reference>
<sequence>MSIQNFKLLTAFAAPTIWAALVYGAYLVSAILRWPLWILPLAFAVVFGAVLWMVRVMAVWTFEDKKNW</sequence>
<comment type="caution">
    <text evidence="2">The sequence shown here is derived from an EMBL/GenBank/DDBJ whole genome shotgun (WGS) entry which is preliminary data.</text>
</comment>
<protein>
    <submittedName>
        <fullName evidence="2">Uncharacterized protein</fullName>
    </submittedName>
</protein>
<organism evidence="2 3">
    <name type="scientific">Mucilaginibacter pankratovii</name>
    <dbReference type="NCBI Taxonomy" id="2772110"/>
    <lineage>
        <taxon>Bacteria</taxon>
        <taxon>Pseudomonadati</taxon>
        <taxon>Bacteroidota</taxon>
        <taxon>Sphingobacteriia</taxon>
        <taxon>Sphingobacteriales</taxon>
        <taxon>Sphingobacteriaceae</taxon>
        <taxon>Mucilaginibacter</taxon>
    </lineage>
</organism>
<dbReference type="EMBL" id="JACWMY010000005">
    <property type="protein sequence ID" value="MBD1364403.1"/>
    <property type="molecule type" value="Genomic_DNA"/>
</dbReference>
<keyword evidence="3" id="KW-1185">Reference proteome</keyword>
<keyword evidence="1" id="KW-1133">Transmembrane helix</keyword>
<dbReference type="RefSeq" id="WP_191189068.1">
    <property type="nucleotide sequence ID" value="NZ_JACWMY010000005.1"/>
</dbReference>
<keyword evidence="1" id="KW-0812">Transmembrane</keyword>
<evidence type="ECO:0000313" key="2">
    <source>
        <dbReference type="EMBL" id="MBD1364403.1"/>
    </source>
</evidence>
<feature type="transmembrane region" description="Helical" evidence="1">
    <location>
        <begin position="34"/>
        <end position="62"/>
    </location>
</feature>
<keyword evidence="1" id="KW-0472">Membrane</keyword>
<accession>A0ABR7WQ00</accession>